<proteinExistence type="predicted"/>
<dbReference type="Proteomes" id="UP000321570">
    <property type="component" value="Unassembled WGS sequence"/>
</dbReference>
<dbReference type="EMBL" id="CABIJS010000499">
    <property type="protein sequence ID" value="VUZ52435.1"/>
    <property type="molecule type" value="Genomic_DNA"/>
</dbReference>
<evidence type="ECO:0000313" key="2">
    <source>
        <dbReference type="Proteomes" id="UP000321570"/>
    </source>
</evidence>
<sequence>MVTGNAIFAQTPEETTVISNQNRPDLLPYVRIGLGRIVICRRKIEPIIGLQCPSVGEYDWSTWFSNTTNQTHKKLLCSFTNQT</sequence>
<evidence type="ECO:0000313" key="1">
    <source>
        <dbReference type="EMBL" id="VUZ52435.1"/>
    </source>
</evidence>
<organism evidence="1 2">
    <name type="scientific">Hymenolepis diminuta</name>
    <name type="common">Rat tapeworm</name>
    <dbReference type="NCBI Taxonomy" id="6216"/>
    <lineage>
        <taxon>Eukaryota</taxon>
        <taxon>Metazoa</taxon>
        <taxon>Spiralia</taxon>
        <taxon>Lophotrochozoa</taxon>
        <taxon>Platyhelminthes</taxon>
        <taxon>Cestoda</taxon>
        <taxon>Eucestoda</taxon>
        <taxon>Cyclophyllidea</taxon>
        <taxon>Hymenolepididae</taxon>
        <taxon>Hymenolepis</taxon>
    </lineage>
</organism>
<name>A0A564YYZ1_HYMDI</name>
<reference evidence="1 2" key="1">
    <citation type="submission" date="2019-07" db="EMBL/GenBank/DDBJ databases">
        <authorList>
            <person name="Jastrzebski P J."/>
            <person name="Paukszto L."/>
            <person name="Jastrzebski P J."/>
        </authorList>
    </citation>
    <scope>NUCLEOTIDE SEQUENCE [LARGE SCALE GENOMIC DNA]</scope>
    <source>
        <strain evidence="1 2">WMS-il1</strain>
    </source>
</reference>
<dbReference type="AlphaFoldDB" id="A0A564YYZ1"/>
<gene>
    <name evidence="1" type="ORF">WMSIL1_LOCUS11017</name>
</gene>
<accession>A0A564YYZ1</accession>
<protein>
    <submittedName>
        <fullName evidence="1">Uncharacterized protein</fullName>
    </submittedName>
</protein>
<keyword evidence="2" id="KW-1185">Reference proteome</keyword>